<keyword evidence="2" id="KW-1185">Reference proteome</keyword>
<dbReference type="InterPro" id="IPR024453">
    <property type="entry name" value="Peptidase_C92"/>
</dbReference>
<dbReference type="Proteomes" id="UP000388235">
    <property type="component" value="Chromosome"/>
</dbReference>
<dbReference type="EMBL" id="CP045871">
    <property type="protein sequence ID" value="QGG79850.1"/>
    <property type="molecule type" value="Genomic_DNA"/>
</dbReference>
<accession>A0A5Q2QDC7</accession>
<dbReference type="OrthoDB" id="1550427at2"/>
<dbReference type="KEGG" id="llp:GH975_04375"/>
<dbReference type="Gene3D" id="3.90.1720.10">
    <property type="entry name" value="endopeptidase domain like (from Nostoc punctiforme)"/>
    <property type="match status" value="1"/>
</dbReference>
<protein>
    <recommendedName>
        <fullName evidence="3">Permuted papain-like amidase enzyme, YaeF/YiiX, C92 family</fullName>
    </recommendedName>
</protein>
<dbReference type="Pfam" id="PF05708">
    <property type="entry name" value="Peptidase_C92"/>
    <property type="match status" value="1"/>
</dbReference>
<evidence type="ECO:0008006" key="3">
    <source>
        <dbReference type="Google" id="ProtNLM"/>
    </source>
</evidence>
<dbReference type="InterPro" id="IPR038765">
    <property type="entry name" value="Papain-like_cys_pep_sf"/>
</dbReference>
<reference evidence="1 2" key="1">
    <citation type="submission" date="2019-11" db="EMBL/GenBank/DDBJ databases">
        <authorList>
            <person name="Khan S.A."/>
            <person name="Jeon C.O."/>
            <person name="Chun B.H."/>
        </authorList>
    </citation>
    <scope>NUCLEOTIDE SEQUENCE [LARGE SCALE GENOMIC DNA]</scope>
    <source>
        <strain evidence="1 2">IMCC 1097</strain>
    </source>
</reference>
<sequence length="291" mass="34186">MYSRGKLDPTKEIRLLKTLSTLISHWLLARRYDPLYTGSNLHAIRYELRPGDLVLVEGQTRVARIIQRLTLSSWSHVMLYLGRVHDVEDRHIRHRVQSFCNASPEDMLILESEMGRGTVVQTLDHYSDYHLRILRPKNIRYQDVQTVIAFCVDRLGKEYNLRQIVDLMRYLLPWKVLPRRWGSSLFRYQPNSPTTVCSTLLAEAYAAVDFPVLPLIKDDSDGQYRLFQRNPMFVYPATFDKSPYFDVIKTAHVDHGPVRGAYKLMPWRGHLQLDEPEQDYYIQDHDHDDKA</sequence>
<name>A0A5Q2QDC7_9GAMM</name>
<dbReference type="AlphaFoldDB" id="A0A5Q2QDC7"/>
<proteinExistence type="predicted"/>
<evidence type="ECO:0000313" key="2">
    <source>
        <dbReference type="Proteomes" id="UP000388235"/>
    </source>
</evidence>
<organism evidence="1 2">
    <name type="scientific">Litorivicinus lipolyticus</name>
    <dbReference type="NCBI Taxonomy" id="418701"/>
    <lineage>
        <taxon>Bacteria</taxon>
        <taxon>Pseudomonadati</taxon>
        <taxon>Pseudomonadota</taxon>
        <taxon>Gammaproteobacteria</taxon>
        <taxon>Oceanospirillales</taxon>
        <taxon>Litorivicinaceae</taxon>
        <taxon>Litorivicinus</taxon>
    </lineage>
</organism>
<gene>
    <name evidence="1" type="ORF">GH975_04375</name>
</gene>
<evidence type="ECO:0000313" key="1">
    <source>
        <dbReference type="EMBL" id="QGG79850.1"/>
    </source>
</evidence>
<dbReference type="SUPFAM" id="SSF54001">
    <property type="entry name" value="Cysteine proteinases"/>
    <property type="match status" value="1"/>
</dbReference>